<name>A0ABT5LXD4_9GAMM</name>
<dbReference type="Gene3D" id="3.90.550.20">
    <property type="match status" value="1"/>
</dbReference>
<accession>A0ABT5LXD4</accession>
<proteinExistence type="predicted"/>
<keyword evidence="3" id="KW-1185">Reference proteome</keyword>
<dbReference type="RefSeq" id="WP_273576926.1">
    <property type="nucleotide sequence ID" value="NZ_JAQRFN010000028.1"/>
</dbReference>
<evidence type="ECO:0000313" key="3">
    <source>
        <dbReference type="Proteomes" id="UP001220225"/>
    </source>
</evidence>
<reference evidence="2 3" key="1">
    <citation type="submission" date="2023-02" db="EMBL/GenBank/DDBJ databases">
        <title>Entomopathogenic bacteria.</title>
        <authorList>
            <person name="Machado R.A."/>
        </authorList>
    </citation>
    <scope>NUCLEOTIDE SEQUENCE [LARGE SCALE GENOMIC DNA]</scope>
    <source>
        <strain evidence="2 3">XENO-2</strain>
    </source>
</reference>
<protein>
    <submittedName>
        <fullName evidence="2">Glycosyltransferase</fullName>
    </submittedName>
</protein>
<dbReference type="PANTHER" id="PTHR32385:SF15">
    <property type="entry name" value="INOSITOL PHOSPHOCERAMIDE MANNOSYLTRANSFERASE 1"/>
    <property type="match status" value="1"/>
</dbReference>
<keyword evidence="1" id="KW-0808">Transferase</keyword>
<dbReference type="InterPro" id="IPR007577">
    <property type="entry name" value="GlycoTrfase_DXD_sugar-bd_CS"/>
</dbReference>
<dbReference type="Pfam" id="PF04488">
    <property type="entry name" value="Gly_transf_sug"/>
    <property type="match status" value="1"/>
</dbReference>
<dbReference type="EMBL" id="JAQRFN010000028">
    <property type="protein sequence ID" value="MDC9598398.1"/>
    <property type="molecule type" value="Genomic_DNA"/>
</dbReference>
<dbReference type="PANTHER" id="PTHR32385">
    <property type="entry name" value="MANNOSYL PHOSPHORYLINOSITOL CERAMIDE SYNTHASE"/>
    <property type="match status" value="1"/>
</dbReference>
<gene>
    <name evidence="2" type="ORF">PSI14_16485</name>
</gene>
<comment type="caution">
    <text evidence="2">The sequence shown here is derived from an EMBL/GenBank/DDBJ whole genome shotgun (WGS) entry which is preliminary data.</text>
</comment>
<evidence type="ECO:0000256" key="1">
    <source>
        <dbReference type="ARBA" id="ARBA00022679"/>
    </source>
</evidence>
<dbReference type="SUPFAM" id="SSF53448">
    <property type="entry name" value="Nucleotide-diphospho-sugar transferases"/>
    <property type="match status" value="1"/>
</dbReference>
<dbReference type="Proteomes" id="UP001220225">
    <property type="component" value="Unassembled WGS sequence"/>
</dbReference>
<sequence>MRIPKKIHYFWAGSNISEKDLRNIIEIKSKNPGFEVNIWGGNDSKALIINTLRKIKFKYQGNELDIGEIPVNFNYKNVESAFRFLSQQANRLEHSILNCISHLKERKNTSRYGSYVDLMNYLHHIYRLNIKGINYHNYACSSDIARLVILYMEGGIYLDVDVELNDIDIKNTHKGKISPLDNLRLQSDIGIGDCSGSGWNSDTSYNEIGNAIIASIPQSKSIFKMLLDMATMMKIHHLGIQMYQSPKCDEFHEIKRSSKKHNKHYEFDKRVDLARKLKDTNQINMDMKCSIQDPIWRTSFSPYNDNDKISRENRRILYTTKLTGPDFIDNCLNPKQKIDFPNKYKLMSKNKNDSVFKNVDDVGDWSVVKTKKNTYSDEDPFT</sequence>
<dbReference type="InterPro" id="IPR051706">
    <property type="entry name" value="Glycosyltransferase_domain"/>
</dbReference>
<dbReference type="InterPro" id="IPR029044">
    <property type="entry name" value="Nucleotide-diphossugar_trans"/>
</dbReference>
<evidence type="ECO:0000313" key="2">
    <source>
        <dbReference type="EMBL" id="MDC9598398.1"/>
    </source>
</evidence>
<organism evidence="2 3">
    <name type="scientific">Xenorhabdus anantnagensis</name>
    <dbReference type="NCBI Taxonomy" id="3025875"/>
    <lineage>
        <taxon>Bacteria</taxon>
        <taxon>Pseudomonadati</taxon>
        <taxon>Pseudomonadota</taxon>
        <taxon>Gammaproteobacteria</taxon>
        <taxon>Enterobacterales</taxon>
        <taxon>Morganellaceae</taxon>
        <taxon>Xenorhabdus</taxon>
    </lineage>
</organism>